<feature type="transmembrane region" description="Helical" evidence="1">
    <location>
        <begin position="211"/>
        <end position="230"/>
    </location>
</feature>
<dbReference type="AlphaFoldDB" id="A0AAU8BSN5"/>
<accession>A0AAU8BSN5</accession>
<evidence type="ECO:0000256" key="1">
    <source>
        <dbReference type="SAM" id="Phobius"/>
    </source>
</evidence>
<sequence>MFSSKNPYSFLKVLLCLTLYFFVLNLVFPLVSDDFSHLMTSEQLGGLQAAANSFMTWNARTGELLLLLLGDWLNGVTYSVFNTLIFASIFYFTYQILYVRKPVSTSEPWSILVMLTILMLGSIFGAVFLWRAGALNYALSLSLFLGHFVLVRYYVADQTTWFERASLGSVVAVSTLAFLAGMSSFDMGAVGVVIHAAFIGFIIATKREWNWRYVALSMSFVTGFLVLYFAPGTQVRAGHAANVGIGELIGWLFSAQAPDFFAYSLLNIGKSMFKTNYVVALASLVAVSCSFGMLKNAELQSYRSRLGLGYAAIIVVLLALLFVEGTMAGDALGAVILVANGILSAVIAAILVLKPTRNAHAQTLLFVSLISVLLFIDISIYVISGSPTRRAYFFATYLSALIVTMLVTTYWSNKKTLLVFAPIFSLGLFYVSLATYGLYKVEQERVILPAQSHSGTEPLIIEDYAILNTPQFYGWDFLAKGESVENSGLNNSVARYLSVPKVELKNELQELGPMEFIDYLSTLSEEK</sequence>
<dbReference type="InterPro" id="IPR045691">
    <property type="entry name" value="DUF6056"/>
</dbReference>
<feature type="transmembrane region" description="Helical" evidence="1">
    <location>
        <begin position="331"/>
        <end position="352"/>
    </location>
</feature>
<feature type="transmembrane region" description="Helical" evidence="1">
    <location>
        <begin position="418"/>
        <end position="439"/>
    </location>
</feature>
<feature type="transmembrane region" description="Helical" evidence="1">
    <location>
        <begin position="364"/>
        <end position="384"/>
    </location>
</feature>
<feature type="transmembrane region" description="Helical" evidence="1">
    <location>
        <begin position="187"/>
        <end position="204"/>
    </location>
</feature>
<keyword evidence="1" id="KW-1133">Transmembrane helix</keyword>
<keyword evidence="1" id="KW-0472">Membrane</keyword>
<evidence type="ECO:0000313" key="2">
    <source>
        <dbReference type="EMBL" id="XCD18858.1"/>
    </source>
</evidence>
<name>A0AAU8BSN5_9VIBR</name>
<reference evidence="2" key="1">
    <citation type="submission" date="2023-01" db="EMBL/GenBank/DDBJ databases">
        <title>Vibrio sp. CB1-14 genome sequencing.</title>
        <authorList>
            <person name="Otstavnykh N."/>
            <person name="Isaeva M."/>
            <person name="Meleshko D."/>
        </authorList>
    </citation>
    <scope>NUCLEOTIDE SEQUENCE</scope>
    <source>
        <strain evidence="2">CB1-14</strain>
    </source>
</reference>
<dbReference type="EMBL" id="CP115921">
    <property type="protein sequence ID" value="XCD18858.1"/>
    <property type="molecule type" value="Genomic_DNA"/>
</dbReference>
<feature type="transmembrane region" description="Helical" evidence="1">
    <location>
        <begin position="275"/>
        <end position="294"/>
    </location>
</feature>
<organism evidence="2">
    <name type="scientific">Vibrio chaetopteri</name>
    <dbReference type="NCBI Taxonomy" id="3016528"/>
    <lineage>
        <taxon>Bacteria</taxon>
        <taxon>Pseudomonadati</taxon>
        <taxon>Pseudomonadota</taxon>
        <taxon>Gammaproteobacteria</taxon>
        <taxon>Vibrionales</taxon>
        <taxon>Vibrionaceae</taxon>
        <taxon>Vibrio</taxon>
    </lineage>
</organism>
<dbReference type="RefSeq" id="WP_353499998.1">
    <property type="nucleotide sequence ID" value="NZ_CP115921.1"/>
</dbReference>
<gene>
    <name evidence="2" type="ORF">PG915_19130</name>
</gene>
<keyword evidence="1" id="KW-0812">Transmembrane</keyword>
<protein>
    <submittedName>
        <fullName evidence="2">DUF6056 family protein</fullName>
    </submittedName>
</protein>
<feature type="transmembrane region" description="Helical" evidence="1">
    <location>
        <begin position="136"/>
        <end position="155"/>
    </location>
</feature>
<dbReference type="Pfam" id="PF19528">
    <property type="entry name" value="DUF6056"/>
    <property type="match status" value="1"/>
</dbReference>
<feature type="transmembrane region" description="Helical" evidence="1">
    <location>
        <begin position="76"/>
        <end position="97"/>
    </location>
</feature>
<feature type="transmembrane region" description="Helical" evidence="1">
    <location>
        <begin position="390"/>
        <end position="411"/>
    </location>
</feature>
<feature type="transmembrane region" description="Helical" evidence="1">
    <location>
        <begin position="306"/>
        <end position="325"/>
    </location>
</feature>
<feature type="transmembrane region" description="Helical" evidence="1">
    <location>
        <begin position="109"/>
        <end position="130"/>
    </location>
</feature>
<dbReference type="KEGG" id="vck:PG915_19130"/>
<proteinExistence type="predicted"/>
<feature type="transmembrane region" description="Helical" evidence="1">
    <location>
        <begin position="162"/>
        <end position="181"/>
    </location>
</feature>